<evidence type="ECO:0000313" key="4">
    <source>
        <dbReference type="WormBase" id="C24H12.8"/>
    </source>
</evidence>
<dbReference type="PaxDb" id="6239-C24H12.8"/>
<protein>
    <submittedName>
        <fullName evidence="2">F-box domain-containing protein</fullName>
    </submittedName>
</protein>
<dbReference type="FunCoup" id="O17160">
    <property type="interactions" value="176"/>
</dbReference>
<evidence type="ECO:0000313" key="2">
    <source>
        <dbReference type="EMBL" id="CCD62834.1"/>
    </source>
</evidence>
<dbReference type="CTD" id="182870"/>
<dbReference type="PANTHER" id="PTHR21503">
    <property type="entry name" value="F-BOX-CONTAINING HYPOTHETICAL PROTEIN C.ELEGANS"/>
    <property type="match status" value="1"/>
</dbReference>
<feature type="domain" description="F-box" evidence="1">
    <location>
        <begin position="30"/>
        <end position="78"/>
    </location>
</feature>
<organism evidence="2 3">
    <name type="scientific">Caenorhabditis elegans</name>
    <dbReference type="NCBI Taxonomy" id="6239"/>
    <lineage>
        <taxon>Eukaryota</taxon>
        <taxon>Metazoa</taxon>
        <taxon>Ecdysozoa</taxon>
        <taxon>Nematoda</taxon>
        <taxon>Chromadorea</taxon>
        <taxon>Rhabditida</taxon>
        <taxon>Rhabditina</taxon>
        <taxon>Rhabditomorpha</taxon>
        <taxon>Rhabditoidea</taxon>
        <taxon>Rhabditidae</taxon>
        <taxon>Peloderinae</taxon>
        <taxon>Caenorhabditis</taxon>
    </lineage>
</organism>
<dbReference type="PROSITE" id="PS50181">
    <property type="entry name" value="FBOX"/>
    <property type="match status" value="1"/>
</dbReference>
<evidence type="ECO:0000313" key="3">
    <source>
        <dbReference type="Proteomes" id="UP000001940"/>
    </source>
</evidence>
<dbReference type="UCSC" id="C24H12.8">
    <property type="organism name" value="c. elegans"/>
</dbReference>
<gene>
    <name evidence="2 4" type="ORF">C24H12.8</name>
    <name evidence="2" type="ORF">CELE_C24H12.8</name>
</gene>
<dbReference type="RefSeq" id="NP_493731.1">
    <property type="nucleotide sequence ID" value="NM_061330.2"/>
</dbReference>
<dbReference type="WormBase" id="C24H12.8">
    <property type="protein sequence ID" value="CE08362"/>
    <property type="gene ID" value="WBGene00016077"/>
</dbReference>
<dbReference type="Bgee" id="WBGene00016077">
    <property type="expression patterns" value="Expressed in embryo and 1 other cell type or tissue"/>
</dbReference>
<dbReference type="KEGG" id="cel:CELE_C24H12.8"/>
<dbReference type="GeneID" id="182870"/>
<reference evidence="2 3" key="1">
    <citation type="journal article" date="1998" name="Science">
        <title>Genome sequence of the nematode C. elegans: a platform for investigating biology.</title>
        <authorList>
            <consortium name="The C. elegans sequencing consortium"/>
            <person name="Sulson J.E."/>
            <person name="Waterston R."/>
        </authorList>
    </citation>
    <scope>NUCLEOTIDE SEQUENCE [LARGE SCALE GENOMIC DNA]</scope>
    <source>
        <strain evidence="2 3">Bristol N2</strain>
    </source>
</reference>
<dbReference type="EMBL" id="BX284602">
    <property type="protein sequence ID" value="CCD62834.1"/>
    <property type="molecule type" value="Genomic_DNA"/>
</dbReference>
<name>O17160_CAEEL</name>
<dbReference type="AlphaFoldDB" id="O17160"/>
<dbReference type="InParanoid" id="O17160"/>
<dbReference type="PANTHER" id="PTHR21503:SF8">
    <property type="entry name" value="F-BOX ASSOCIATED DOMAIN-CONTAINING PROTEIN-RELATED"/>
    <property type="match status" value="1"/>
</dbReference>
<dbReference type="PhylomeDB" id="O17160"/>
<dbReference type="PIR" id="T32331">
    <property type="entry name" value="T32331"/>
</dbReference>
<dbReference type="InterPro" id="IPR001810">
    <property type="entry name" value="F-box_dom"/>
</dbReference>
<dbReference type="SMR" id="O17160"/>
<dbReference type="AGR" id="WB:WBGene00016077"/>
<proteinExistence type="predicted"/>
<dbReference type="Proteomes" id="UP000001940">
    <property type="component" value="Chromosome II"/>
</dbReference>
<evidence type="ECO:0000259" key="1">
    <source>
        <dbReference type="PROSITE" id="PS50181"/>
    </source>
</evidence>
<sequence length="207" mass="24415">MFKYLLALLLTIGLVIAVTIAIILKLLKKPFQIMKLPHLAFKNVINQMAINDVVTMAQTSKNVRRRLKLVNRKIFNVIIEWHADFSPKKIVPYYQRIIVMGTERDMQYVYHFMMNKAQKQGIEWATHFDVNFYINFFCTHYNKMNVLPCTSYKTSQELISYLNILNDSFSIDHVDLAIDRDEIYGEFQSALSFEIWILTSLFTKTRI</sequence>
<keyword evidence="3" id="KW-1185">Reference proteome</keyword>
<accession>O17160</accession>
<dbReference type="HOGENOM" id="CLU_098062_0_0_1"/>